<dbReference type="SUPFAM" id="SSF144074">
    <property type="entry name" value="E2F-DP heterodimerization region"/>
    <property type="match status" value="1"/>
</dbReference>
<protein>
    <recommendedName>
        <fullName evidence="5">E2F transcription factor CC-MB domain-containing protein</fullName>
    </recommendedName>
</protein>
<dbReference type="PANTHER" id="PTHR12081">
    <property type="entry name" value="TRANSCRIPTION FACTOR E2F"/>
    <property type="match status" value="1"/>
</dbReference>
<evidence type="ECO:0000313" key="6">
    <source>
        <dbReference type="EMBL" id="MBX42700.1"/>
    </source>
</evidence>
<dbReference type="Pfam" id="PF16421">
    <property type="entry name" value="E2F_CC-MB"/>
    <property type="match status" value="1"/>
</dbReference>
<keyword evidence="2" id="KW-0805">Transcription regulation</keyword>
<accession>A0A2P2NJY0</accession>
<dbReference type="GO" id="GO:0046983">
    <property type="term" value="F:protein dimerization activity"/>
    <property type="evidence" value="ECO:0007669"/>
    <property type="project" value="InterPro"/>
</dbReference>
<dbReference type="PANTHER" id="PTHR12081:SF51">
    <property type="entry name" value="TRANSCRIPTION FACTOR E2FC"/>
    <property type="match status" value="1"/>
</dbReference>
<dbReference type="EMBL" id="GGEC01062216">
    <property type="protein sequence ID" value="MBX42700.1"/>
    <property type="molecule type" value="Transcribed_RNA"/>
</dbReference>
<feature type="domain" description="E2F transcription factor CC-MB" evidence="5">
    <location>
        <begin position="2"/>
        <end position="58"/>
    </location>
</feature>
<proteinExistence type="inferred from homology"/>
<evidence type="ECO:0000256" key="1">
    <source>
        <dbReference type="ARBA" id="ARBA00010940"/>
    </source>
</evidence>
<evidence type="ECO:0000256" key="2">
    <source>
        <dbReference type="ARBA" id="ARBA00023015"/>
    </source>
</evidence>
<dbReference type="InterPro" id="IPR015633">
    <property type="entry name" value="E2F"/>
</dbReference>
<dbReference type="AlphaFoldDB" id="A0A2P2NJY0"/>
<comment type="similarity">
    <text evidence="1">Belongs to the E2F/DP family.</text>
</comment>
<dbReference type="GO" id="GO:0000981">
    <property type="term" value="F:DNA-binding transcription factor activity, RNA polymerase II-specific"/>
    <property type="evidence" value="ECO:0007669"/>
    <property type="project" value="TreeGrafter"/>
</dbReference>
<dbReference type="InterPro" id="IPR037241">
    <property type="entry name" value="E2F-DP_heterodim"/>
</dbReference>
<organism evidence="6">
    <name type="scientific">Rhizophora mucronata</name>
    <name type="common">Asiatic mangrove</name>
    <dbReference type="NCBI Taxonomy" id="61149"/>
    <lineage>
        <taxon>Eukaryota</taxon>
        <taxon>Viridiplantae</taxon>
        <taxon>Streptophyta</taxon>
        <taxon>Embryophyta</taxon>
        <taxon>Tracheophyta</taxon>
        <taxon>Spermatophyta</taxon>
        <taxon>Magnoliopsida</taxon>
        <taxon>eudicotyledons</taxon>
        <taxon>Gunneridae</taxon>
        <taxon>Pentapetalae</taxon>
        <taxon>rosids</taxon>
        <taxon>fabids</taxon>
        <taxon>Malpighiales</taxon>
        <taxon>Rhizophoraceae</taxon>
        <taxon>Rhizophora</taxon>
    </lineage>
</organism>
<dbReference type="Gene3D" id="6.10.250.540">
    <property type="match status" value="1"/>
</dbReference>
<evidence type="ECO:0000259" key="5">
    <source>
        <dbReference type="Pfam" id="PF16421"/>
    </source>
</evidence>
<sequence length="147" mass="16303">MEEDIVCLPCFQNQTLIAIKAPEASYLEVPEPDADMGSPQYKMVIRSTTGPIDMYLLSKYKQQGENATVKQDEPKHSSAWGCSPSRMDKAAMSLDYHCGKQNSSETSSSICPEVAGIQKIILSDCDSGDDYWLQSDHKVSMTELWGN</sequence>
<dbReference type="GO" id="GO:0000978">
    <property type="term" value="F:RNA polymerase II cis-regulatory region sequence-specific DNA binding"/>
    <property type="evidence" value="ECO:0007669"/>
    <property type="project" value="InterPro"/>
</dbReference>
<keyword evidence="4" id="KW-0804">Transcription</keyword>
<evidence type="ECO:0000256" key="4">
    <source>
        <dbReference type="ARBA" id="ARBA00023163"/>
    </source>
</evidence>
<reference evidence="6" key="1">
    <citation type="submission" date="2018-02" db="EMBL/GenBank/DDBJ databases">
        <title>Rhizophora mucronata_Transcriptome.</title>
        <authorList>
            <person name="Meera S.P."/>
            <person name="Sreeshan A."/>
            <person name="Augustine A."/>
        </authorList>
    </citation>
    <scope>NUCLEOTIDE SEQUENCE</scope>
    <source>
        <tissue evidence="6">Leaf</tissue>
    </source>
</reference>
<dbReference type="GO" id="GO:0090575">
    <property type="term" value="C:RNA polymerase II transcription regulator complex"/>
    <property type="evidence" value="ECO:0007669"/>
    <property type="project" value="TreeGrafter"/>
</dbReference>
<evidence type="ECO:0000256" key="3">
    <source>
        <dbReference type="ARBA" id="ARBA00023125"/>
    </source>
</evidence>
<name>A0A2P2NJY0_RHIMU</name>
<dbReference type="InterPro" id="IPR032198">
    <property type="entry name" value="E2F_CC-MB"/>
</dbReference>
<keyword evidence="3" id="KW-0238">DNA-binding</keyword>